<keyword evidence="6 9" id="KW-1133">Transmembrane helix</keyword>
<evidence type="ECO:0000256" key="5">
    <source>
        <dbReference type="ARBA" id="ARBA00022927"/>
    </source>
</evidence>
<evidence type="ECO:0000256" key="6">
    <source>
        <dbReference type="ARBA" id="ARBA00022989"/>
    </source>
</evidence>
<dbReference type="GO" id="GO:0065002">
    <property type="term" value="P:intracellular protein transmembrane transport"/>
    <property type="evidence" value="ECO:0007669"/>
    <property type="project" value="UniProtKB-UniRule"/>
</dbReference>
<dbReference type="InterPro" id="IPR038379">
    <property type="entry name" value="SecE_sf"/>
</dbReference>
<dbReference type="PROSITE" id="PS01067">
    <property type="entry name" value="SECE_SEC61G"/>
    <property type="match status" value="1"/>
</dbReference>
<dbReference type="InterPro" id="IPR005807">
    <property type="entry name" value="SecE_bac"/>
</dbReference>
<evidence type="ECO:0000256" key="9">
    <source>
        <dbReference type="HAMAP-Rule" id="MF_00422"/>
    </source>
</evidence>
<dbReference type="GO" id="GO:0006605">
    <property type="term" value="P:protein targeting"/>
    <property type="evidence" value="ECO:0007669"/>
    <property type="project" value="UniProtKB-UniRule"/>
</dbReference>
<gene>
    <name evidence="9 11" type="primary">secE</name>
    <name evidence="11" type="ORF">LKD48_09580</name>
</gene>
<dbReference type="PANTHER" id="PTHR33910:SF1">
    <property type="entry name" value="PROTEIN TRANSLOCASE SUBUNIT SECE"/>
    <property type="match status" value="1"/>
</dbReference>
<keyword evidence="3 9" id="KW-1003">Cell membrane</keyword>
<dbReference type="GO" id="GO:0005886">
    <property type="term" value="C:plasma membrane"/>
    <property type="evidence" value="ECO:0007669"/>
    <property type="project" value="UniProtKB-SubCell"/>
</dbReference>
<dbReference type="NCBIfam" id="TIGR00964">
    <property type="entry name" value="secE_bact"/>
    <property type="match status" value="1"/>
</dbReference>
<comment type="subunit">
    <text evidence="9">Component of the Sec protein translocase complex. Heterotrimer consisting of SecY, SecE and SecG subunits. The heterotrimers can form oligomers, although 1 heterotrimer is thought to be able to translocate proteins. Interacts with the ribosome. Interacts with SecDF, and other proteins may be involved. Interacts with SecA.</text>
</comment>
<evidence type="ECO:0000256" key="7">
    <source>
        <dbReference type="ARBA" id="ARBA00023010"/>
    </source>
</evidence>
<evidence type="ECO:0000313" key="12">
    <source>
        <dbReference type="Proteomes" id="UP001198200"/>
    </source>
</evidence>
<evidence type="ECO:0000256" key="2">
    <source>
        <dbReference type="ARBA" id="ARBA00022448"/>
    </source>
</evidence>
<sequence length="85" mass="9820">MEETGKKAETKSKKLAKTKKKSKPSVKERIVAFWKGVKAEFRKIIWPSKESLKNQTIAVLVVSVVLSVFIRFFDIACQYVVEFIR</sequence>
<comment type="caution">
    <text evidence="11">The sequence shown here is derived from an EMBL/GenBank/DDBJ whole genome shotgun (WGS) entry which is preliminary data.</text>
</comment>
<dbReference type="GO" id="GO:0043952">
    <property type="term" value="P:protein transport by the Sec complex"/>
    <property type="evidence" value="ECO:0007669"/>
    <property type="project" value="UniProtKB-UniRule"/>
</dbReference>
<dbReference type="RefSeq" id="WP_308731895.1">
    <property type="nucleotide sequence ID" value="NZ_JAJEQN010000023.1"/>
</dbReference>
<name>A0AAE3E5X6_9FIRM</name>
<dbReference type="HAMAP" id="MF_00422">
    <property type="entry name" value="SecE"/>
    <property type="match status" value="1"/>
</dbReference>
<evidence type="ECO:0000313" key="11">
    <source>
        <dbReference type="EMBL" id="MCC2221882.1"/>
    </source>
</evidence>
<dbReference type="Proteomes" id="UP001198200">
    <property type="component" value="Unassembled WGS sequence"/>
</dbReference>
<feature type="compositionally biased region" description="Basic residues" evidence="10">
    <location>
        <begin position="13"/>
        <end position="24"/>
    </location>
</feature>
<evidence type="ECO:0000256" key="4">
    <source>
        <dbReference type="ARBA" id="ARBA00022692"/>
    </source>
</evidence>
<comment type="function">
    <text evidence="9">Essential subunit of the Sec protein translocation channel SecYEG. Clamps together the 2 halves of SecY. May contact the channel plug during translocation.</text>
</comment>
<keyword evidence="12" id="KW-1185">Reference proteome</keyword>
<keyword evidence="8 9" id="KW-0472">Membrane</keyword>
<organism evidence="11 12">
    <name type="scientific">Anthropogastromicrobium aceti</name>
    <dbReference type="NCBI Taxonomy" id="2981768"/>
    <lineage>
        <taxon>Bacteria</taxon>
        <taxon>Bacillati</taxon>
        <taxon>Bacillota</taxon>
        <taxon>Clostridia</taxon>
        <taxon>Lachnospirales</taxon>
        <taxon>Lachnospiraceae</taxon>
        <taxon>Anthropogastromicrobium</taxon>
    </lineage>
</organism>
<protein>
    <recommendedName>
        <fullName evidence="9">Protein translocase subunit SecE</fullName>
    </recommendedName>
</protein>
<proteinExistence type="inferred from homology"/>
<keyword evidence="5 9" id="KW-0653">Protein transport</keyword>
<evidence type="ECO:0000256" key="10">
    <source>
        <dbReference type="SAM" id="MobiDB-lite"/>
    </source>
</evidence>
<evidence type="ECO:0000256" key="3">
    <source>
        <dbReference type="ARBA" id="ARBA00022475"/>
    </source>
</evidence>
<feature type="compositionally biased region" description="Basic and acidic residues" evidence="10">
    <location>
        <begin position="1"/>
        <end position="12"/>
    </location>
</feature>
<dbReference type="PANTHER" id="PTHR33910">
    <property type="entry name" value="PROTEIN TRANSLOCASE SUBUNIT SECE"/>
    <property type="match status" value="1"/>
</dbReference>
<comment type="similarity">
    <text evidence="9">Belongs to the SecE/SEC61-gamma family.</text>
</comment>
<dbReference type="AlphaFoldDB" id="A0AAE3E5X6"/>
<accession>A0AAE3E5X6</accession>
<evidence type="ECO:0000256" key="8">
    <source>
        <dbReference type="ARBA" id="ARBA00023136"/>
    </source>
</evidence>
<dbReference type="EMBL" id="JAJEQN010000023">
    <property type="protein sequence ID" value="MCC2221882.1"/>
    <property type="molecule type" value="Genomic_DNA"/>
</dbReference>
<feature type="transmembrane region" description="Helical" evidence="9">
    <location>
        <begin position="57"/>
        <end position="81"/>
    </location>
</feature>
<keyword evidence="4 9" id="KW-0812">Transmembrane</keyword>
<dbReference type="Gene3D" id="1.20.5.1030">
    <property type="entry name" value="Preprotein translocase secy subunit"/>
    <property type="match status" value="1"/>
</dbReference>
<dbReference type="Pfam" id="PF00584">
    <property type="entry name" value="SecE"/>
    <property type="match status" value="1"/>
</dbReference>
<dbReference type="GO" id="GO:0009306">
    <property type="term" value="P:protein secretion"/>
    <property type="evidence" value="ECO:0007669"/>
    <property type="project" value="UniProtKB-UniRule"/>
</dbReference>
<dbReference type="InterPro" id="IPR001901">
    <property type="entry name" value="Translocase_SecE/Sec61-g"/>
</dbReference>
<comment type="subcellular location">
    <subcellularLocation>
        <location evidence="9">Cell membrane</location>
        <topology evidence="9">Single-pass membrane protein</topology>
    </subcellularLocation>
    <subcellularLocation>
        <location evidence="1">Membrane</location>
    </subcellularLocation>
</comment>
<reference evidence="11 12" key="1">
    <citation type="submission" date="2021-10" db="EMBL/GenBank/DDBJ databases">
        <title>Anaerobic single-cell dispensing facilitates the cultivation of human gut bacteria.</title>
        <authorList>
            <person name="Afrizal A."/>
        </authorList>
    </citation>
    <scope>NUCLEOTIDE SEQUENCE [LARGE SCALE GENOMIC DNA]</scope>
    <source>
        <strain evidence="11 12">CLA-AA-H224</strain>
    </source>
</reference>
<keyword evidence="2 9" id="KW-0813">Transport</keyword>
<evidence type="ECO:0000256" key="1">
    <source>
        <dbReference type="ARBA" id="ARBA00004370"/>
    </source>
</evidence>
<dbReference type="GO" id="GO:0008320">
    <property type="term" value="F:protein transmembrane transporter activity"/>
    <property type="evidence" value="ECO:0007669"/>
    <property type="project" value="UniProtKB-UniRule"/>
</dbReference>
<feature type="region of interest" description="Disordered" evidence="10">
    <location>
        <begin position="1"/>
        <end position="25"/>
    </location>
</feature>
<keyword evidence="7 9" id="KW-0811">Translocation</keyword>